<evidence type="ECO:0000256" key="2">
    <source>
        <dbReference type="ARBA" id="ARBA00023125"/>
    </source>
</evidence>
<keyword evidence="2 4" id="KW-0238">DNA-binding</keyword>
<dbReference type="RefSeq" id="WP_101751383.1">
    <property type="nucleotide sequence ID" value="NZ_CP025430.1"/>
</dbReference>
<dbReference type="OrthoDB" id="9816431at2"/>
<feature type="domain" description="HTH tetR-type" evidence="5">
    <location>
        <begin position="9"/>
        <end position="69"/>
    </location>
</feature>
<dbReference type="Pfam" id="PF00440">
    <property type="entry name" value="TetR_N"/>
    <property type="match status" value="1"/>
</dbReference>
<keyword evidence="7" id="KW-1185">Reference proteome</keyword>
<evidence type="ECO:0000256" key="4">
    <source>
        <dbReference type="PROSITE-ProRule" id="PRU00335"/>
    </source>
</evidence>
<dbReference type="PRINTS" id="PR00455">
    <property type="entry name" value="HTHTETR"/>
</dbReference>
<dbReference type="InterPro" id="IPR023772">
    <property type="entry name" value="DNA-bd_HTH_TetR-type_CS"/>
</dbReference>
<evidence type="ECO:0000259" key="5">
    <source>
        <dbReference type="PROSITE" id="PS50977"/>
    </source>
</evidence>
<dbReference type="PANTHER" id="PTHR30055">
    <property type="entry name" value="HTH-TYPE TRANSCRIPTIONAL REGULATOR RUTR"/>
    <property type="match status" value="1"/>
</dbReference>
<organism evidence="6 7">
    <name type="scientific">Paracoccus zhejiangensis</name>
    <dbReference type="NCBI Taxonomy" id="1077935"/>
    <lineage>
        <taxon>Bacteria</taxon>
        <taxon>Pseudomonadati</taxon>
        <taxon>Pseudomonadota</taxon>
        <taxon>Alphaproteobacteria</taxon>
        <taxon>Rhodobacterales</taxon>
        <taxon>Paracoccaceae</taxon>
        <taxon>Paracoccus</taxon>
    </lineage>
</organism>
<dbReference type="InterPro" id="IPR050109">
    <property type="entry name" value="HTH-type_TetR-like_transc_reg"/>
</dbReference>
<dbReference type="SUPFAM" id="SSF46689">
    <property type="entry name" value="Homeodomain-like"/>
    <property type="match status" value="1"/>
</dbReference>
<dbReference type="PANTHER" id="PTHR30055:SF234">
    <property type="entry name" value="HTH-TYPE TRANSCRIPTIONAL REGULATOR BETI"/>
    <property type="match status" value="1"/>
</dbReference>
<keyword evidence="1" id="KW-0805">Transcription regulation</keyword>
<dbReference type="AlphaFoldDB" id="A0A2H5EVM1"/>
<sequence length="205" mass="23040">MKASATEPTDSRFEIVEAAAECFMRRGYDKTTIDDIADALGATKGRVYHHFRSKNAIFFAVYREAMRYCFEAADPIIDLPLPAIERLTRMCEAHVMVMITRLSFQRGIKQGLEIQMRGPTTEHEREVFQELQGLRDGYEALFRRVLAEGNEDGTLNAADVPLAGRTILGALNAVPDWYRPRPDGKTPEAIATEMTAFLIRGLAAR</sequence>
<dbReference type="PROSITE" id="PS01081">
    <property type="entry name" value="HTH_TETR_1"/>
    <property type="match status" value="1"/>
</dbReference>
<dbReference type="KEGG" id="pzh:CX676_03525"/>
<proteinExistence type="predicted"/>
<dbReference type="SUPFAM" id="SSF48498">
    <property type="entry name" value="Tetracyclin repressor-like, C-terminal domain"/>
    <property type="match status" value="1"/>
</dbReference>
<accession>A0A2H5EVM1</accession>
<reference evidence="6 7" key="1">
    <citation type="journal article" date="2013" name="Antonie Van Leeuwenhoek">
        <title>Paracoccus zhejiangensis sp. nov., isolated from activated sludge in wastewater-treatment system.</title>
        <authorList>
            <person name="Wu Z.G."/>
            <person name="Zhang D.F."/>
            <person name="Liu Y.L."/>
            <person name="Wang F."/>
            <person name="Jiang X."/>
            <person name="Li C."/>
            <person name="Li S.P."/>
            <person name="Hong Q."/>
            <person name="Li W.J."/>
        </authorList>
    </citation>
    <scope>NUCLEOTIDE SEQUENCE [LARGE SCALE GENOMIC DNA]</scope>
    <source>
        <strain evidence="6 7">J6</strain>
    </source>
</reference>
<evidence type="ECO:0000313" key="6">
    <source>
        <dbReference type="EMBL" id="AUH63341.1"/>
    </source>
</evidence>
<dbReference type="InterPro" id="IPR036271">
    <property type="entry name" value="Tet_transcr_reg_TetR-rel_C_sf"/>
</dbReference>
<evidence type="ECO:0000256" key="1">
    <source>
        <dbReference type="ARBA" id="ARBA00023015"/>
    </source>
</evidence>
<dbReference type="InterPro" id="IPR001647">
    <property type="entry name" value="HTH_TetR"/>
</dbReference>
<dbReference type="InterPro" id="IPR009057">
    <property type="entry name" value="Homeodomain-like_sf"/>
</dbReference>
<name>A0A2H5EVM1_9RHOB</name>
<dbReference type="GO" id="GO:0000976">
    <property type="term" value="F:transcription cis-regulatory region binding"/>
    <property type="evidence" value="ECO:0007669"/>
    <property type="project" value="TreeGrafter"/>
</dbReference>
<dbReference type="InterPro" id="IPR041490">
    <property type="entry name" value="KstR2_TetR_C"/>
</dbReference>
<gene>
    <name evidence="6" type="ORF">CX676_03525</name>
</gene>
<feature type="DNA-binding region" description="H-T-H motif" evidence="4">
    <location>
        <begin position="32"/>
        <end position="51"/>
    </location>
</feature>
<dbReference type="Gene3D" id="1.10.357.10">
    <property type="entry name" value="Tetracycline Repressor, domain 2"/>
    <property type="match status" value="1"/>
</dbReference>
<dbReference type="EMBL" id="CP025430">
    <property type="protein sequence ID" value="AUH63341.1"/>
    <property type="molecule type" value="Genomic_DNA"/>
</dbReference>
<protein>
    <submittedName>
        <fullName evidence="6">TetR/AcrR family transcriptional regulator</fullName>
    </submittedName>
</protein>
<dbReference type="PROSITE" id="PS50977">
    <property type="entry name" value="HTH_TETR_2"/>
    <property type="match status" value="1"/>
</dbReference>
<dbReference type="Pfam" id="PF17932">
    <property type="entry name" value="TetR_C_24"/>
    <property type="match status" value="1"/>
</dbReference>
<dbReference type="GO" id="GO:0003700">
    <property type="term" value="F:DNA-binding transcription factor activity"/>
    <property type="evidence" value="ECO:0007669"/>
    <property type="project" value="TreeGrafter"/>
</dbReference>
<dbReference type="Proteomes" id="UP000234530">
    <property type="component" value="Chromosome"/>
</dbReference>
<evidence type="ECO:0000256" key="3">
    <source>
        <dbReference type="ARBA" id="ARBA00023163"/>
    </source>
</evidence>
<keyword evidence="3" id="KW-0804">Transcription</keyword>
<evidence type="ECO:0000313" key="7">
    <source>
        <dbReference type="Proteomes" id="UP000234530"/>
    </source>
</evidence>